<dbReference type="Gene3D" id="3.40.50.2000">
    <property type="entry name" value="Glycogen Phosphorylase B"/>
    <property type="match status" value="2"/>
</dbReference>
<reference evidence="4" key="1">
    <citation type="journal article" date="2019" name="Int. J. Syst. Evol. Microbiol.">
        <title>The Global Catalogue of Microorganisms (GCM) 10K type strain sequencing project: providing services to taxonomists for standard genome sequencing and annotation.</title>
        <authorList>
            <consortium name="The Broad Institute Genomics Platform"/>
            <consortium name="The Broad Institute Genome Sequencing Center for Infectious Disease"/>
            <person name="Wu L."/>
            <person name="Ma J."/>
        </authorList>
    </citation>
    <scope>NUCLEOTIDE SEQUENCE [LARGE SCALE GENOMIC DNA]</scope>
    <source>
        <strain evidence="4">CCUG 54527</strain>
    </source>
</reference>
<dbReference type="SUPFAM" id="SSF53756">
    <property type="entry name" value="UDP-Glycosyltransferase/glycogen phosphorylase"/>
    <property type="match status" value="1"/>
</dbReference>
<accession>A0ABW1L928</accession>
<feature type="domain" description="Glycosyl transferase family 1" evidence="1">
    <location>
        <begin position="178"/>
        <end position="338"/>
    </location>
</feature>
<evidence type="ECO:0000313" key="4">
    <source>
        <dbReference type="Proteomes" id="UP001596170"/>
    </source>
</evidence>
<feature type="domain" description="Glycosyltransferase subfamily 4-like N-terminal" evidence="2">
    <location>
        <begin position="13"/>
        <end position="172"/>
    </location>
</feature>
<dbReference type="InterPro" id="IPR001296">
    <property type="entry name" value="Glyco_trans_1"/>
</dbReference>
<dbReference type="Pfam" id="PF00534">
    <property type="entry name" value="Glycos_transf_1"/>
    <property type="match status" value="1"/>
</dbReference>
<dbReference type="Pfam" id="PF13439">
    <property type="entry name" value="Glyco_transf_4"/>
    <property type="match status" value="1"/>
</dbReference>
<dbReference type="CDD" id="cd03808">
    <property type="entry name" value="GT4_CapM-like"/>
    <property type="match status" value="1"/>
</dbReference>
<dbReference type="RefSeq" id="WP_377733533.1">
    <property type="nucleotide sequence ID" value="NZ_JBHSRI010000009.1"/>
</dbReference>
<comment type="caution">
    <text evidence="3">The sequence shown here is derived from an EMBL/GenBank/DDBJ whole genome shotgun (WGS) entry which is preliminary data.</text>
</comment>
<dbReference type="PANTHER" id="PTHR12526:SF630">
    <property type="entry name" value="GLYCOSYLTRANSFERASE"/>
    <property type="match status" value="1"/>
</dbReference>
<proteinExistence type="predicted"/>
<dbReference type="PANTHER" id="PTHR12526">
    <property type="entry name" value="GLYCOSYLTRANSFERASE"/>
    <property type="match status" value="1"/>
</dbReference>
<evidence type="ECO:0000259" key="1">
    <source>
        <dbReference type="Pfam" id="PF00534"/>
    </source>
</evidence>
<organism evidence="3 4">
    <name type="scientific">Paenisporosarcina macmurdoensis</name>
    <dbReference type="NCBI Taxonomy" id="212659"/>
    <lineage>
        <taxon>Bacteria</taxon>
        <taxon>Bacillati</taxon>
        <taxon>Bacillota</taxon>
        <taxon>Bacilli</taxon>
        <taxon>Bacillales</taxon>
        <taxon>Caryophanaceae</taxon>
        <taxon>Paenisporosarcina</taxon>
    </lineage>
</organism>
<protein>
    <submittedName>
        <fullName evidence="3">Glycosyltransferase family 4 protein</fullName>
    </submittedName>
</protein>
<dbReference type="EMBL" id="JBHSRI010000009">
    <property type="protein sequence ID" value="MFC6039442.1"/>
    <property type="molecule type" value="Genomic_DNA"/>
</dbReference>
<name>A0ABW1L928_9BACL</name>
<evidence type="ECO:0000313" key="3">
    <source>
        <dbReference type="EMBL" id="MFC6039442.1"/>
    </source>
</evidence>
<gene>
    <name evidence="3" type="ORF">ACFPYN_08405</name>
</gene>
<sequence length="371" mass="41608">MKIAQVITRMDTIGGAQVHVRDLSNHLAALGNEVFIITGGGRAKHHKLDVPCYISSSLKREINPLKDVRAIFEVRKVLKETKPDIVATHSSKAGLIGRIAAWSLRIPTVFTAHGWAFTEGVSPKKRKFYIAVEKAIGKITNQVITVSHYDRHLAISNQVLPMHKIKTVHNGVLPIKQTEQLNQNKSPVNILMVARFDVPKRQLNLIRACEKLGDIPWHLSFVGDGTKLEEAQRYVGKRNLHDRVLFYGGMNFIEIPLSKSNVFVLLSDYEGLPLSILEAMQVGLPIIATDVGGVKEAVIDSDNGFLIPKGNEVLLRQRLTQLLTDVSLRESMGQRSKELFIEKFTFKKMLTETKEVYEVVIQNQLTKGKTH</sequence>
<dbReference type="Proteomes" id="UP001596170">
    <property type="component" value="Unassembled WGS sequence"/>
</dbReference>
<keyword evidence="4" id="KW-1185">Reference proteome</keyword>
<evidence type="ECO:0000259" key="2">
    <source>
        <dbReference type="Pfam" id="PF13439"/>
    </source>
</evidence>
<dbReference type="InterPro" id="IPR028098">
    <property type="entry name" value="Glyco_trans_4-like_N"/>
</dbReference>